<dbReference type="Gene3D" id="3.10.129.110">
    <property type="entry name" value="Polyketide synthase dehydratase"/>
    <property type="match status" value="1"/>
</dbReference>
<dbReference type="PROSITE" id="PS52019">
    <property type="entry name" value="PKS_MFAS_DH"/>
    <property type="match status" value="1"/>
</dbReference>
<feature type="domain" description="PKS/mFAS DH" evidence="7">
    <location>
        <begin position="658"/>
        <end position="930"/>
    </location>
</feature>
<gene>
    <name evidence="8" type="ORF">EC604_14585</name>
</gene>
<evidence type="ECO:0000313" key="9">
    <source>
        <dbReference type="Proteomes" id="UP000323664"/>
    </source>
</evidence>
<dbReference type="PANTHER" id="PTHR43775">
    <property type="entry name" value="FATTY ACID SYNTHASE"/>
    <property type="match status" value="1"/>
</dbReference>
<dbReference type="SUPFAM" id="SSF51735">
    <property type="entry name" value="NAD(P)-binding Rossmann-fold domains"/>
    <property type="match status" value="2"/>
</dbReference>
<evidence type="ECO:0000256" key="3">
    <source>
        <dbReference type="ARBA" id="ARBA00022679"/>
    </source>
</evidence>
<accession>A0A5M9WUA3</accession>
<dbReference type="InterPro" id="IPR020841">
    <property type="entry name" value="PKS_Beta-ketoAc_synthase_dom"/>
</dbReference>
<dbReference type="SMART" id="SM00825">
    <property type="entry name" value="PKS_KS"/>
    <property type="match status" value="1"/>
</dbReference>
<dbReference type="InterPro" id="IPR036291">
    <property type="entry name" value="NAD(P)-bd_dom_sf"/>
</dbReference>
<evidence type="ECO:0000256" key="2">
    <source>
        <dbReference type="ARBA" id="ARBA00022553"/>
    </source>
</evidence>
<dbReference type="Gene3D" id="1.10.1200.10">
    <property type="entry name" value="ACP-like"/>
    <property type="match status" value="1"/>
</dbReference>
<feature type="active site" description="Proton donor; for dehydratase activity" evidence="4">
    <location>
        <position position="850"/>
    </location>
</feature>
<comment type="caution">
    <text evidence="8">The sequence shown here is derived from an EMBL/GenBank/DDBJ whole genome shotgun (WGS) entry which is preliminary data.</text>
</comment>
<feature type="domain" description="Carrier" evidence="5">
    <location>
        <begin position="1431"/>
        <end position="1506"/>
    </location>
</feature>
<dbReference type="OrthoDB" id="9765680at2"/>
<dbReference type="InterPro" id="IPR014030">
    <property type="entry name" value="Ketoacyl_synth_N"/>
</dbReference>
<keyword evidence="3" id="KW-0808">Transferase</keyword>
<dbReference type="Pfam" id="PF22621">
    <property type="entry name" value="CurL-like_PKS_C"/>
    <property type="match status" value="1"/>
</dbReference>
<dbReference type="InterPro" id="IPR057326">
    <property type="entry name" value="KR_dom"/>
</dbReference>
<dbReference type="RefSeq" id="WP_123064869.1">
    <property type="nucleotide sequence ID" value="NZ_RIAS01000007.1"/>
</dbReference>
<organism evidence="8 9">
    <name type="scientific">Paenibacillus amylolyticus</name>
    <dbReference type="NCBI Taxonomy" id="1451"/>
    <lineage>
        <taxon>Bacteria</taxon>
        <taxon>Bacillati</taxon>
        <taxon>Bacillota</taxon>
        <taxon>Bacilli</taxon>
        <taxon>Bacillales</taxon>
        <taxon>Paenibacillaceae</taxon>
        <taxon>Paenibacillus</taxon>
    </lineage>
</organism>
<dbReference type="GO" id="GO:0006633">
    <property type="term" value="P:fatty acid biosynthetic process"/>
    <property type="evidence" value="ECO:0007669"/>
    <property type="project" value="TreeGrafter"/>
</dbReference>
<dbReference type="Gene3D" id="1.10.1240.100">
    <property type="match status" value="1"/>
</dbReference>
<dbReference type="InterPro" id="IPR049551">
    <property type="entry name" value="PKS_DH_C"/>
</dbReference>
<feature type="region of interest" description="N-terminal hotdog fold" evidence="4">
    <location>
        <begin position="658"/>
        <end position="778"/>
    </location>
</feature>
<dbReference type="InterPro" id="IPR036736">
    <property type="entry name" value="ACP-like_sf"/>
</dbReference>
<dbReference type="GO" id="GO:0031177">
    <property type="term" value="F:phosphopantetheine binding"/>
    <property type="evidence" value="ECO:0007669"/>
    <property type="project" value="InterPro"/>
</dbReference>
<dbReference type="InterPro" id="IPR009081">
    <property type="entry name" value="PP-bd_ACP"/>
</dbReference>
<evidence type="ECO:0000256" key="4">
    <source>
        <dbReference type="PROSITE-ProRule" id="PRU01363"/>
    </source>
</evidence>
<sequence length="1546" mass="170987">MRNDLFRMGDKNLLEKPENLRVEETAIETKDIAVIGIAGRFPDARDVHAFWNNLQAGVDCTRPFLQTRRNDTDPLLSRLGMTEDGNDYANGSFLDRVDTFDCEFFSLSPKESSVMDPNQRIFLETAYEAFEDAGYGGNKLSGSNAGVYVGYSSDFVQEYKQYVKEVAPSLAGLSTPGNIKSIIASRISYFLNLRGASMVVDTACSSSLVAIHLACQALRAGDCEIALAGGIKLNLLPLSNEKDEDQIGIASSDGIARTFDDSSDGTGFGEGAAAVILKPLQQAVHDGDHIYAVIKGSAVNQDGSSVGITAPNPNAQQEVITRAWRDADVTPETITYIEAHGTGTRLGDPIEIRAITQAFQAFTKSKQFCAIGSLKSNIGHLDNAAGIAGFMKCVLSLKHRKIVPTLHFQKPNRGIAFEDSPVYVNDQLRDWKSDGPLRCGVSAFGLSGTNCHIVLEEAPVRTDDRQEVVMPQILTLSALNRSSIIQLAERYKAWIERNADASLSDMCYTLNTGRGHHTNRVAIPFEAKSELLQQLELLSRDAESASFRKLYFEGEHKVIPDSLGNRVIKPSEITQSQADEFTRQADELLDDLSNSGLTKNKHALNQLCSLYVEGASVDWEKLYRGVKTRKVSLPYYPFRNRRCWLSDHEDASTNHRTHPIISRSEAREDGGVVCFAELFPEKEWVLNEHKINGRFVLPGTAYLEIVTEASRKCGLEGAIDFRDVIFMQPVALEPGESATVKITMNKNKNGFEFVVSDPGDHPSILYAQGKVSASIHKPERRDIFTMIEKFGAPMEIVGDDQGQSQIERGPRWFCLREIALTEQEVIAKLELPDHFKEDLALYHMHPSLLDCAVNAVIDHFDGLHLPFSYKRMTFMGPKLPGLVYSHIRIIDSKSVQDTISFDITLMDQSGQVIFEIEQYSIRKVHLAEGRADRKNTKMLTVLGWQPALLQDTPAGSTTGLSVIIRGEGARERELADRLIASGGVFREIVGDRDCSMVFKQLHGQRVNRIIHLASLGLTNDAADVGQLEDQLDFGVYHLFHITKGILENRLKGPTELFVVTQYANEVTGEEPCIHPNHAALLAMGKVIAQEYPNLTFRGVDMDEESAFEFVLAEMMSAETEYQIAYRQGRRYKVTATQVPVNGIVSQPYELQQDGAYLITGGLGSLGLKLAEHFVRRKPDIAIALIARSGLPQRSEWEHILRDKGLGDKTRDRIEQVLKLERMGAKVEVLEADVADIVSMERTMIRLREKYGCIRGVVHSAGVAGDGLLLTKDFGQFKEVIRAKVHGTWVLEQLIDASETEFVIGYSSINALIGGFGQSDYAAANAYMDAAAYRFARKGMKAVAIQWPAWKEIGMAVDKGAVSNIDGIMDALTTEEALEYLDVIIGTNYTNVMPGRINQEAFQMLAINTMAAGQTAGQPAAKEADRVNHPQDDIERIEQTIVETFAEVLGLESVDVYDSFFALGGDSIVATHLYRALDEKYEGKIDIADIFTYTTPAELGACIRANMEGSKPVEAPVREDLLEWALQRLASGEISIDEMEAIVGDKK</sequence>
<dbReference type="Pfam" id="PF14765">
    <property type="entry name" value="PS-DH"/>
    <property type="match status" value="1"/>
</dbReference>
<evidence type="ECO:0000259" key="5">
    <source>
        <dbReference type="PROSITE" id="PS50075"/>
    </source>
</evidence>
<dbReference type="Proteomes" id="UP000323664">
    <property type="component" value="Unassembled WGS sequence"/>
</dbReference>
<evidence type="ECO:0000256" key="1">
    <source>
        <dbReference type="ARBA" id="ARBA00022450"/>
    </source>
</evidence>
<dbReference type="PROSITE" id="PS52004">
    <property type="entry name" value="KS3_2"/>
    <property type="match status" value="1"/>
</dbReference>
<dbReference type="Gene3D" id="3.40.47.10">
    <property type="match status" value="1"/>
</dbReference>
<dbReference type="Pfam" id="PF00550">
    <property type="entry name" value="PP-binding"/>
    <property type="match status" value="1"/>
</dbReference>
<evidence type="ECO:0000313" key="8">
    <source>
        <dbReference type="EMBL" id="KAA8785068.1"/>
    </source>
</evidence>
<dbReference type="CDD" id="cd00833">
    <property type="entry name" value="PKS"/>
    <property type="match status" value="1"/>
</dbReference>
<evidence type="ECO:0000259" key="7">
    <source>
        <dbReference type="PROSITE" id="PS52019"/>
    </source>
</evidence>
<feature type="active site" description="Proton acceptor; for dehydratase activity" evidence="4">
    <location>
        <position position="689"/>
    </location>
</feature>
<dbReference type="InterPro" id="IPR020806">
    <property type="entry name" value="PKS_PP-bd"/>
</dbReference>
<dbReference type="InterPro" id="IPR016039">
    <property type="entry name" value="Thiolase-like"/>
</dbReference>
<dbReference type="SUPFAM" id="SSF53901">
    <property type="entry name" value="Thiolase-like"/>
    <property type="match status" value="1"/>
</dbReference>
<dbReference type="Pfam" id="PF08659">
    <property type="entry name" value="KR"/>
    <property type="match status" value="1"/>
</dbReference>
<dbReference type="PROSITE" id="PS50075">
    <property type="entry name" value="CARRIER"/>
    <property type="match status" value="1"/>
</dbReference>
<dbReference type="SUPFAM" id="SSF47336">
    <property type="entry name" value="ACP-like"/>
    <property type="match status" value="1"/>
</dbReference>
<keyword evidence="1" id="KW-0596">Phosphopantetheine</keyword>
<dbReference type="EMBL" id="RIAS01000007">
    <property type="protein sequence ID" value="KAA8785068.1"/>
    <property type="molecule type" value="Genomic_DNA"/>
</dbReference>
<dbReference type="PANTHER" id="PTHR43775:SF37">
    <property type="entry name" value="SI:DKEY-61P9.11"/>
    <property type="match status" value="1"/>
</dbReference>
<proteinExistence type="predicted"/>
<dbReference type="InterPro" id="IPR042104">
    <property type="entry name" value="PKS_dehydratase_sf"/>
</dbReference>
<evidence type="ECO:0000259" key="6">
    <source>
        <dbReference type="PROSITE" id="PS52004"/>
    </source>
</evidence>
<feature type="domain" description="Ketosynthase family 3 (KS3)" evidence="6">
    <location>
        <begin position="29"/>
        <end position="457"/>
    </location>
</feature>
<dbReference type="InterPro" id="IPR014031">
    <property type="entry name" value="Ketoacyl_synth_C"/>
</dbReference>
<dbReference type="InterPro" id="IPR049900">
    <property type="entry name" value="PKS_mFAS_DH"/>
</dbReference>
<dbReference type="Pfam" id="PF21394">
    <property type="entry name" value="Beta-ketacyl_N"/>
    <property type="match status" value="1"/>
</dbReference>
<dbReference type="Pfam" id="PF00109">
    <property type="entry name" value="ketoacyl-synt"/>
    <property type="match status" value="1"/>
</dbReference>
<feature type="region of interest" description="C-terminal hotdog fold" evidence="4">
    <location>
        <begin position="788"/>
        <end position="930"/>
    </location>
</feature>
<dbReference type="InterPro" id="IPR049552">
    <property type="entry name" value="PKS_DH_N"/>
</dbReference>
<name>A0A5M9WUA3_PAEAM</name>
<dbReference type="InterPro" id="IPR049490">
    <property type="entry name" value="C883_1060-like_KR_N"/>
</dbReference>
<dbReference type="Pfam" id="PF21089">
    <property type="entry name" value="PKS_DH_N"/>
    <property type="match status" value="1"/>
</dbReference>
<dbReference type="InterPro" id="IPR013968">
    <property type="entry name" value="PKS_KR"/>
</dbReference>
<protein>
    <submittedName>
        <fullName evidence="8">SDR family oxidoreductase</fullName>
    </submittedName>
</protein>
<dbReference type="InterPro" id="IPR050091">
    <property type="entry name" value="PKS_NRPS_Biosynth_Enz"/>
</dbReference>
<reference evidence="8 9" key="1">
    <citation type="journal article" date="2019" name="J. Ind. Microbiol. Biotechnol.">
        <title>Paenibacillus amylolyticus 27C64 has a diverse set of carbohydrate-active enzymes and complete pectin deconstruction system.</title>
        <authorList>
            <person name="Keggi C."/>
            <person name="Doran-Peterson J."/>
        </authorList>
    </citation>
    <scope>NUCLEOTIDE SEQUENCE [LARGE SCALE GENOMIC DNA]</scope>
    <source>
        <strain evidence="8 9">27C64</strain>
    </source>
</reference>
<dbReference type="SMART" id="SM00822">
    <property type="entry name" value="PKS_KR"/>
    <property type="match status" value="1"/>
</dbReference>
<dbReference type="GO" id="GO:0004312">
    <property type="term" value="F:fatty acid synthase activity"/>
    <property type="evidence" value="ECO:0007669"/>
    <property type="project" value="TreeGrafter"/>
</dbReference>
<dbReference type="Gene3D" id="3.40.50.720">
    <property type="entry name" value="NAD(P)-binding Rossmann-like Domain"/>
    <property type="match status" value="1"/>
</dbReference>
<dbReference type="InterPro" id="IPR020807">
    <property type="entry name" value="PKS_DH"/>
</dbReference>
<dbReference type="SMART" id="SM00823">
    <property type="entry name" value="PKS_PP"/>
    <property type="match status" value="1"/>
</dbReference>
<keyword evidence="2" id="KW-0597">Phosphoprotein</keyword>
<dbReference type="SMART" id="SM00826">
    <property type="entry name" value="PKS_DH"/>
    <property type="match status" value="1"/>
</dbReference>
<dbReference type="Pfam" id="PF02801">
    <property type="entry name" value="Ketoacyl-synt_C"/>
    <property type="match status" value="1"/>
</dbReference>